<protein>
    <recommendedName>
        <fullName evidence="2">DUF11 domain-containing protein</fullName>
    </recommendedName>
</protein>
<dbReference type="AlphaFoldDB" id="A0A3B0WA54"/>
<dbReference type="NCBIfam" id="TIGR01451">
    <property type="entry name" value="B_ant_repeat"/>
    <property type="match status" value="1"/>
</dbReference>
<dbReference type="EMBL" id="UOFC01000271">
    <property type="protein sequence ID" value="VAW49300.1"/>
    <property type="molecule type" value="Genomic_DNA"/>
</dbReference>
<proteinExistence type="predicted"/>
<sequence length="164" mass="18437">MAFVNQIQLLFLVVFSLGFTFVQAKETHTLNVTMTAMEEITVLNDQGEVSIQQIEPTNIVPGDTVVYRTDYRNNYQQTINRVAITNPIPKHLIYIQGSAEQDDVPVMYSINNGKTFAAADKLLVTDEKGATRPATMVDYTHIRWVISSVLPKEKGTLSFRAKVK</sequence>
<dbReference type="InterPro" id="IPR047589">
    <property type="entry name" value="DUF11_rpt"/>
</dbReference>
<evidence type="ECO:0008006" key="2">
    <source>
        <dbReference type="Google" id="ProtNLM"/>
    </source>
</evidence>
<accession>A0A3B0WA54</accession>
<reference evidence="1" key="1">
    <citation type="submission" date="2018-06" db="EMBL/GenBank/DDBJ databases">
        <authorList>
            <person name="Zhirakovskaya E."/>
        </authorList>
    </citation>
    <scope>NUCLEOTIDE SEQUENCE</scope>
</reference>
<evidence type="ECO:0000313" key="1">
    <source>
        <dbReference type="EMBL" id="VAW49300.1"/>
    </source>
</evidence>
<name>A0A3B0WA54_9ZZZZ</name>
<gene>
    <name evidence="1" type="ORF">MNBD_GAMMA03-323</name>
</gene>
<organism evidence="1">
    <name type="scientific">hydrothermal vent metagenome</name>
    <dbReference type="NCBI Taxonomy" id="652676"/>
    <lineage>
        <taxon>unclassified sequences</taxon>
        <taxon>metagenomes</taxon>
        <taxon>ecological metagenomes</taxon>
    </lineage>
</organism>